<feature type="domain" description="Gag1-like clamp" evidence="2">
    <location>
        <begin position="87"/>
        <end position="168"/>
    </location>
</feature>
<dbReference type="Pfam" id="PF13259">
    <property type="entry name" value="clamp_Gag1-like"/>
    <property type="match status" value="1"/>
</dbReference>
<evidence type="ECO:0000313" key="3">
    <source>
        <dbReference type="EMBL" id="CAK9202995.1"/>
    </source>
</evidence>
<accession>A0ABP0TR66</accession>
<organism evidence="3 4">
    <name type="scientific">Sphagnum troendelagicum</name>
    <dbReference type="NCBI Taxonomy" id="128251"/>
    <lineage>
        <taxon>Eukaryota</taxon>
        <taxon>Viridiplantae</taxon>
        <taxon>Streptophyta</taxon>
        <taxon>Embryophyta</taxon>
        <taxon>Bryophyta</taxon>
        <taxon>Sphagnophytina</taxon>
        <taxon>Sphagnopsida</taxon>
        <taxon>Sphagnales</taxon>
        <taxon>Sphagnaceae</taxon>
        <taxon>Sphagnum</taxon>
    </lineage>
</organism>
<sequence length="170" mass="19170">MQIAGSISCYVDCCKPWSSGCVGGFAKPPPITAPEKSRPKKSRGSKRYVQGHTARPPRDWWTSSSDDMDSNGMLNARSFQNFPISTHSLHISNSTFSNHGLMLWNEQREEWVGNKPRQQSQGSRESVISGSTTYEDLLGTSHPFPQPVHLPEMVEFLVDVWEQEGLYEIR</sequence>
<evidence type="ECO:0000259" key="2">
    <source>
        <dbReference type="Pfam" id="PF13259"/>
    </source>
</evidence>
<dbReference type="PANTHER" id="PTHR33373">
    <property type="entry name" value="OS07G0479600 PROTEIN"/>
    <property type="match status" value="1"/>
</dbReference>
<dbReference type="EMBL" id="OZ019906">
    <property type="protein sequence ID" value="CAK9202995.1"/>
    <property type="molecule type" value="Genomic_DNA"/>
</dbReference>
<keyword evidence="4" id="KW-1185">Reference proteome</keyword>
<dbReference type="Proteomes" id="UP001497512">
    <property type="component" value="Chromosome 14"/>
</dbReference>
<reference evidence="3" key="1">
    <citation type="submission" date="2024-02" db="EMBL/GenBank/DDBJ databases">
        <authorList>
            <consortium name="ELIXIR-Norway"/>
            <consortium name="Elixir Norway"/>
        </authorList>
    </citation>
    <scope>NUCLEOTIDE SEQUENCE</scope>
</reference>
<protein>
    <recommendedName>
        <fullName evidence="2">Gag1-like clamp domain-containing protein</fullName>
    </recommendedName>
</protein>
<name>A0ABP0TR66_9BRYO</name>
<evidence type="ECO:0000256" key="1">
    <source>
        <dbReference type="SAM" id="MobiDB-lite"/>
    </source>
</evidence>
<feature type="region of interest" description="Disordered" evidence="1">
    <location>
        <begin position="26"/>
        <end position="64"/>
    </location>
</feature>
<dbReference type="PANTHER" id="PTHR33373:SF34">
    <property type="entry name" value="DUF4050 DOMAIN-CONTAINING PROTEIN"/>
    <property type="match status" value="1"/>
</dbReference>
<evidence type="ECO:0000313" key="4">
    <source>
        <dbReference type="Proteomes" id="UP001497512"/>
    </source>
</evidence>
<proteinExistence type="predicted"/>
<gene>
    <name evidence="3" type="ORF">CSSPTR1EN2_LOCUS6665</name>
</gene>
<dbReference type="InterPro" id="IPR025124">
    <property type="entry name" value="Gag1-like_clamp"/>
</dbReference>